<dbReference type="GO" id="GO:0003779">
    <property type="term" value="F:actin binding"/>
    <property type="evidence" value="ECO:0007669"/>
    <property type="project" value="InterPro"/>
</dbReference>
<evidence type="ECO:0000256" key="1">
    <source>
        <dbReference type="SAM" id="MobiDB-lite"/>
    </source>
</evidence>
<feature type="compositionally biased region" description="Low complexity" evidence="1">
    <location>
        <begin position="86"/>
        <end position="98"/>
    </location>
</feature>
<reference evidence="2" key="1">
    <citation type="submission" date="2023-03" db="EMBL/GenBank/DDBJ databases">
        <title>Massive genome expansion in bonnet fungi (Mycena s.s.) driven by repeated elements and novel gene families across ecological guilds.</title>
        <authorList>
            <consortium name="Lawrence Berkeley National Laboratory"/>
            <person name="Harder C.B."/>
            <person name="Miyauchi S."/>
            <person name="Viragh M."/>
            <person name="Kuo A."/>
            <person name="Thoen E."/>
            <person name="Andreopoulos B."/>
            <person name="Lu D."/>
            <person name="Skrede I."/>
            <person name="Drula E."/>
            <person name="Henrissat B."/>
            <person name="Morin E."/>
            <person name="Kohler A."/>
            <person name="Barry K."/>
            <person name="LaButti K."/>
            <person name="Morin E."/>
            <person name="Salamov A."/>
            <person name="Lipzen A."/>
            <person name="Mereny Z."/>
            <person name="Hegedus B."/>
            <person name="Baldrian P."/>
            <person name="Stursova M."/>
            <person name="Weitz H."/>
            <person name="Taylor A."/>
            <person name="Grigoriev I.V."/>
            <person name="Nagy L.G."/>
            <person name="Martin F."/>
            <person name="Kauserud H."/>
        </authorList>
    </citation>
    <scope>NUCLEOTIDE SEQUENCE</scope>
    <source>
        <strain evidence="2">CBHHK002</strain>
    </source>
</reference>
<feature type="compositionally biased region" description="Gly residues" evidence="1">
    <location>
        <begin position="341"/>
        <end position="352"/>
    </location>
</feature>
<dbReference type="InterPro" id="IPR027310">
    <property type="entry name" value="Profilin_CS"/>
</dbReference>
<sequence>MAWEQYQDDAEACRCLVWVKPWPIVFKMGGPFFAPLQASKEQERERELESRKVSTLVLPDTSKSSICKSHGHLVYAVESLYPPTSNSTSNANNLHSHNPNLASQQDGNESDGALPESETEEEMAAVKKAKDDADLGPNPATRMNMGWSPCKIACRMRVGDVCQRYTPSLICLLIAQETDNYFSLHGLPHLDVLLFMDKYYNWELESVSKGDRSVDGSGEDGEGESFELEQQQQQVAGAGHENSSGEGSSKIDMDLGSSMGGVISSFYITSLPVHLLQSRPGPFTQMPLPLLPPPLASMRMPALWHLFMDIPTAPAAGHARETAAAPKAVPANTDYDNEESGVGGGSTSGGVVPGLPSASTPSSTGSLSSGGLMVGGVKMGIGMFSMAMGAMGLGWFGSSPSLPTPVPVAVGDIGGVSVGDRKRKHESSLSYALGV</sequence>
<dbReference type="AlphaFoldDB" id="A0AAD7A404"/>
<feature type="compositionally biased region" description="Basic and acidic residues" evidence="1">
    <location>
        <begin position="124"/>
        <end position="133"/>
    </location>
</feature>
<evidence type="ECO:0000313" key="3">
    <source>
        <dbReference type="Proteomes" id="UP001218218"/>
    </source>
</evidence>
<feature type="region of interest" description="Disordered" evidence="1">
    <location>
        <begin position="86"/>
        <end position="142"/>
    </location>
</feature>
<dbReference type="Proteomes" id="UP001218218">
    <property type="component" value="Unassembled WGS sequence"/>
</dbReference>
<feature type="compositionally biased region" description="Polar residues" evidence="1">
    <location>
        <begin position="230"/>
        <end position="247"/>
    </location>
</feature>
<keyword evidence="3" id="KW-1185">Reference proteome</keyword>
<name>A0AAD7A404_9AGAR</name>
<feature type="compositionally biased region" description="Low complexity" evidence="1">
    <location>
        <begin position="353"/>
        <end position="368"/>
    </location>
</feature>
<feature type="compositionally biased region" description="Acidic residues" evidence="1">
    <location>
        <begin position="217"/>
        <end position="227"/>
    </location>
</feature>
<dbReference type="EMBL" id="JARIHO010000016">
    <property type="protein sequence ID" value="KAJ7349087.1"/>
    <property type="molecule type" value="Genomic_DNA"/>
</dbReference>
<dbReference type="PROSITE" id="PS00414">
    <property type="entry name" value="PROFILIN"/>
    <property type="match status" value="1"/>
</dbReference>
<gene>
    <name evidence="2" type="ORF">DFH08DRAFT_998540</name>
</gene>
<feature type="region of interest" description="Disordered" evidence="1">
    <location>
        <begin position="318"/>
        <end position="368"/>
    </location>
</feature>
<protein>
    <submittedName>
        <fullName evidence="2">Uncharacterized protein</fullName>
    </submittedName>
</protein>
<feature type="region of interest" description="Disordered" evidence="1">
    <location>
        <begin position="209"/>
        <end position="252"/>
    </location>
</feature>
<accession>A0AAD7A404</accession>
<proteinExistence type="predicted"/>
<comment type="caution">
    <text evidence="2">The sequence shown here is derived from an EMBL/GenBank/DDBJ whole genome shotgun (WGS) entry which is preliminary data.</text>
</comment>
<evidence type="ECO:0000313" key="2">
    <source>
        <dbReference type="EMBL" id="KAJ7349087.1"/>
    </source>
</evidence>
<organism evidence="2 3">
    <name type="scientific">Mycena albidolilacea</name>
    <dbReference type="NCBI Taxonomy" id="1033008"/>
    <lineage>
        <taxon>Eukaryota</taxon>
        <taxon>Fungi</taxon>
        <taxon>Dikarya</taxon>
        <taxon>Basidiomycota</taxon>
        <taxon>Agaricomycotina</taxon>
        <taxon>Agaricomycetes</taxon>
        <taxon>Agaricomycetidae</taxon>
        <taxon>Agaricales</taxon>
        <taxon>Marasmiineae</taxon>
        <taxon>Mycenaceae</taxon>
        <taxon>Mycena</taxon>
    </lineage>
</organism>